<dbReference type="InterPro" id="IPR001482">
    <property type="entry name" value="T2SS/T4SS_dom"/>
</dbReference>
<evidence type="ECO:0000259" key="3">
    <source>
        <dbReference type="SMART" id="SM00382"/>
    </source>
</evidence>
<name>A0ABW2V7Q0_9BACL</name>
<feature type="domain" description="AAA+ ATPase" evidence="3">
    <location>
        <begin position="191"/>
        <end position="345"/>
    </location>
</feature>
<protein>
    <submittedName>
        <fullName evidence="4">CpaF family protein</fullName>
    </submittedName>
</protein>
<feature type="region of interest" description="Disordered" evidence="2">
    <location>
        <begin position="407"/>
        <end position="426"/>
    </location>
</feature>
<dbReference type="PANTHER" id="PTHR30486">
    <property type="entry name" value="TWITCHING MOTILITY PROTEIN PILT"/>
    <property type="match status" value="1"/>
</dbReference>
<evidence type="ECO:0000313" key="5">
    <source>
        <dbReference type="Proteomes" id="UP001596528"/>
    </source>
</evidence>
<gene>
    <name evidence="4" type="ORF">ACFQWB_12735</name>
</gene>
<evidence type="ECO:0000313" key="4">
    <source>
        <dbReference type="EMBL" id="MFC7750786.1"/>
    </source>
</evidence>
<dbReference type="PANTHER" id="PTHR30486:SF6">
    <property type="entry name" value="TYPE IV PILUS RETRACTATION ATPASE PILT"/>
    <property type="match status" value="1"/>
</dbReference>
<dbReference type="RefSeq" id="WP_138789130.1">
    <property type="nucleotide sequence ID" value="NZ_JBHTGQ010000028.1"/>
</dbReference>
<dbReference type="EMBL" id="JBHTGQ010000028">
    <property type="protein sequence ID" value="MFC7750786.1"/>
    <property type="molecule type" value="Genomic_DNA"/>
</dbReference>
<dbReference type="InterPro" id="IPR027417">
    <property type="entry name" value="P-loop_NTPase"/>
</dbReference>
<dbReference type="InterPro" id="IPR003593">
    <property type="entry name" value="AAA+_ATPase"/>
</dbReference>
<dbReference type="Gene3D" id="3.30.450.380">
    <property type="match status" value="1"/>
</dbReference>
<proteinExistence type="inferred from homology"/>
<organism evidence="4 5">
    <name type="scientific">Paenibacillus thermoaerophilus</name>
    <dbReference type="NCBI Taxonomy" id="1215385"/>
    <lineage>
        <taxon>Bacteria</taxon>
        <taxon>Bacillati</taxon>
        <taxon>Bacillota</taxon>
        <taxon>Bacilli</taxon>
        <taxon>Bacillales</taxon>
        <taxon>Paenibacillaceae</taxon>
        <taxon>Paenibacillus</taxon>
    </lineage>
</organism>
<dbReference type="Pfam" id="PF00437">
    <property type="entry name" value="T2SSE"/>
    <property type="match status" value="1"/>
</dbReference>
<keyword evidence="5" id="KW-1185">Reference proteome</keyword>
<reference evidence="5" key="1">
    <citation type="journal article" date="2019" name="Int. J. Syst. Evol. Microbiol.">
        <title>The Global Catalogue of Microorganisms (GCM) 10K type strain sequencing project: providing services to taxonomists for standard genome sequencing and annotation.</title>
        <authorList>
            <consortium name="The Broad Institute Genomics Platform"/>
            <consortium name="The Broad Institute Genome Sequencing Center for Infectious Disease"/>
            <person name="Wu L."/>
            <person name="Ma J."/>
        </authorList>
    </citation>
    <scope>NUCLEOTIDE SEQUENCE [LARGE SCALE GENOMIC DNA]</scope>
    <source>
        <strain evidence="5">JCM 18657</strain>
    </source>
</reference>
<dbReference type="Gene3D" id="3.40.50.300">
    <property type="entry name" value="P-loop containing nucleotide triphosphate hydrolases"/>
    <property type="match status" value="1"/>
</dbReference>
<evidence type="ECO:0000256" key="2">
    <source>
        <dbReference type="SAM" id="MobiDB-lite"/>
    </source>
</evidence>
<dbReference type="Proteomes" id="UP001596528">
    <property type="component" value="Unassembled WGS sequence"/>
</dbReference>
<dbReference type="CDD" id="cd01130">
    <property type="entry name" value="VirB11-like_ATPase"/>
    <property type="match status" value="1"/>
</dbReference>
<dbReference type="SMART" id="SM00382">
    <property type="entry name" value="AAA"/>
    <property type="match status" value="1"/>
</dbReference>
<comment type="similarity">
    <text evidence="1">Belongs to the GSP E family.</text>
</comment>
<accession>A0ABW2V7Q0</accession>
<comment type="caution">
    <text evidence="4">The sequence shown here is derived from an EMBL/GenBank/DDBJ whole genome shotgun (WGS) entry which is preliminary data.</text>
</comment>
<evidence type="ECO:0000256" key="1">
    <source>
        <dbReference type="ARBA" id="ARBA00006611"/>
    </source>
</evidence>
<dbReference type="SUPFAM" id="SSF52540">
    <property type="entry name" value="P-loop containing nucleoside triphosphate hydrolases"/>
    <property type="match status" value="1"/>
</dbReference>
<sequence>MGTDTVVHELKQELRNRLRSAPGHLSDAEIREMIEEEVFKAAAKTYMTASSQATAVAEIFSAFRGLDILQPLMDDPEITEVMVNGPDHLFIERRGKTEPVPQRFESRERLEDLIQTIVGQVNRTVNEASPIVDARLPDGSRVHVVLPPIALNGPILTIRKFPQSPMRLSDLTAKGTLSDQAAAFLRDAVEAKCNIFVSGGTGSGKTTFLNALCQYIPREERVITIEDSAELQLRAIPNLVSLETRNANAEGRGELSMRHLIRAALRMRPNRIIVGEVRGGEALDMLQAMNTGHDGSLSTGHGNSIADMLGRLETMVLTAMDLPIPVVRKQIASAIDIMVHLQRFRDGSRKVVEISELTEPAPGELGLRPLFRYRHAGRDGGGGMLEPTGEAPIRTWKWELFSPGTPSQACPPVKPVVQPSGGVGNG</sequence>
<dbReference type="InterPro" id="IPR050921">
    <property type="entry name" value="T4SS_GSP_E_ATPase"/>
</dbReference>